<dbReference type="SUPFAM" id="SSF55729">
    <property type="entry name" value="Acyl-CoA N-acyltransferases (Nat)"/>
    <property type="match status" value="1"/>
</dbReference>
<evidence type="ECO:0000259" key="1">
    <source>
        <dbReference type="PROSITE" id="PS51186"/>
    </source>
</evidence>
<accession>A0A2G0NR97</accession>
<reference evidence="2 3" key="1">
    <citation type="journal article" date="2017" name="Nat. Microbiol.">
        <title>Natural product diversity associated with the nematode symbionts Photorhabdus and Xenorhabdus.</title>
        <authorList>
            <person name="Tobias N.J."/>
            <person name="Wolff H."/>
            <person name="Djahanschiri B."/>
            <person name="Grundmann F."/>
            <person name="Kronenwerth M."/>
            <person name="Shi Y.M."/>
            <person name="Simonyi S."/>
            <person name="Grun P."/>
            <person name="Shapiro-Ilan D."/>
            <person name="Pidot S.J."/>
            <person name="Stinear T.P."/>
            <person name="Ebersberger I."/>
            <person name="Bode H.B."/>
        </authorList>
    </citation>
    <scope>NUCLEOTIDE SEQUENCE [LARGE SCALE GENOMIC DNA]</scope>
    <source>
        <strain evidence="2 3">DSM 16336</strain>
    </source>
</reference>
<dbReference type="PROSITE" id="PS51186">
    <property type="entry name" value="GNAT"/>
    <property type="match status" value="1"/>
</dbReference>
<keyword evidence="3" id="KW-1185">Reference proteome</keyword>
<evidence type="ECO:0000313" key="3">
    <source>
        <dbReference type="Proteomes" id="UP000224871"/>
    </source>
</evidence>
<gene>
    <name evidence="2" type="ORF">Xinn_01196</name>
</gene>
<dbReference type="RefSeq" id="WP_099137617.1">
    <property type="nucleotide sequence ID" value="NZ_CAWNQC010000292.1"/>
</dbReference>
<dbReference type="InterPro" id="IPR016181">
    <property type="entry name" value="Acyl_CoA_acyltransferase"/>
</dbReference>
<dbReference type="Proteomes" id="UP000224871">
    <property type="component" value="Unassembled WGS sequence"/>
</dbReference>
<proteinExistence type="predicted"/>
<comment type="caution">
    <text evidence="2">The sequence shown here is derived from an EMBL/GenBank/DDBJ whole genome shotgun (WGS) entry which is preliminary data.</text>
</comment>
<evidence type="ECO:0000313" key="2">
    <source>
        <dbReference type="EMBL" id="PHM37229.1"/>
    </source>
</evidence>
<dbReference type="InterPro" id="IPR000182">
    <property type="entry name" value="GNAT_dom"/>
</dbReference>
<protein>
    <submittedName>
        <fullName evidence="2">N-acetyltransferase</fullName>
    </submittedName>
</protein>
<dbReference type="EMBL" id="NIBU01000009">
    <property type="protein sequence ID" value="PHM37229.1"/>
    <property type="molecule type" value="Genomic_DNA"/>
</dbReference>
<name>A0A2G0NR97_9GAMM</name>
<dbReference type="Gene3D" id="3.40.630.30">
    <property type="match status" value="1"/>
</dbReference>
<sequence length="228" mass="26038">MNRSKSLCINRFTQQGSLTRSQSLPSLDSVSRLSVDAKHYIKIKEVNPKEAFNELVLIERNIHNYDHGVDAIGQLDEEQGKWYDRYDQAFNISSSILFQIKYCLQKMETNTTRELKTFFFVAYFRFVPIGALMLSLEEESEIPEVSLLATHPGIRGCGILLIEEAVKRSQQLGIAGKLRLYALAGAEPAYIKMGFVLSASGDMKLNPAETSNKWKWSEKEQCYKFLYC</sequence>
<organism evidence="2 3">
    <name type="scientific">Xenorhabdus innexi</name>
    <dbReference type="NCBI Taxonomy" id="290109"/>
    <lineage>
        <taxon>Bacteria</taxon>
        <taxon>Pseudomonadati</taxon>
        <taxon>Pseudomonadota</taxon>
        <taxon>Gammaproteobacteria</taxon>
        <taxon>Enterobacterales</taxon>
        <taxon>Morganellaceae</taxon>
        <taxon>Xenorhabdus</taxon>
    </lineage>
</organism>
<feature type="domain" description="N-acetyltransferase" evidence="1">
    <location>
        <begin position="41"/>
        <end position="217"/>
    </location>
</feature>